<evidence type="ECO:0000256" key="5">
    <source>
        <dbReference type="ARBA" id="ARBA00022692"/>
    </source>
</evidence>
<evidence type="ECO:0000256" key="3">
    <source>
        <dbReference type="ARBA" id="ARBA00022475"/>
    </source>
</evidence>
<dbReference type="GO" id="GO:0005886">
    <property type="term" value="C:plasma membrane"/>
    <property type="evidence" value="ECO:0007669"/>
    <property type="project" value="UniProtKB-SubCell"/>
</dbReference>
<feature type="domain" description="ABC transmembrane type-1" evidence="10">
    <location>
        <begin position="354"/>
        <end position="560"/>
    </location>
</feature>
<gene>
    <name evidence="11" type="ORF">EDD54_2203</name>
</gene>
<dbReference type="PANTHER" id="PTHR43357">
    <property type="entry name" value="INNER MEMBRANE ABC TRANSPORTER PERMEASE PROTEIN YDCV"/>
    <property type="match status" value="1"/>
</dbReference>
<evidence type="ECO:0000256" key="2">
    <source>
        <dbReference type="ARBA" id="ARBA00022448"/>
    </source>
</evidence>
<dbReference type="PANTHER" id="PTHR43357:SF3">
    <property type="entry name" value="FE(3+)-TRANSPORT SYSTEM PERMEASE PROTEIN FBPB 2"/>
    <property type="match status" value="1"/>
</dbReference>
<feature type="transmembrane region" description="Helical" evidence="8">
    <location>
        <begin position="389"/>
        <end position="414"/>
    </location>
</feature>
<dbReference type="AlphaFoldDB" id="A0A4R6RG09"/>
<keyword evidence="3" id="KW-1003">Cell membrane</keyword>
<dbReference type="EMBL" id="SNXY01000007">
    <property type="protein sequence ID" value="TDP85351.1"/>
    <property type="molecule type" value="Genomic_DNA"/>
</dbReference>
<dbReference type="PROSITE" id="PS50928">
    <property type="entry name" value="ABC_TM1"/>
    <property type="match status" value="2"/>
</dbReference>
<dbReference type="Pfam" id="PF00528">
    <property type="entry name" value="BPD_transp_1"/>
    <property type="match status" value="2"/>
</dbReference>
<evidence type="ECO:0000256" key="8">
    <source>
        <dbReference type="RuleBase" id="RU363032"/>
    </source>
</evidence>
<feature type="transmembrane region" description="Helical" evidence="8">
    <location>
        <begin position="31"/>
        <end position="55"/>
    </location>
</feature>
<organism evidence="11 12">
    <name type="scientific">Oharaeibacter diazotrophicus</name>
    <dbReference type="NCBI Taxonomy" id="1920512"/>
    <lineage>
        <taxon>Bacteria</taxon>
        <taxon>Pseudomonadati</taxon>
        <taxon>Pseudomonadota</taxon>
        <taxon>Alphaproteobacteria</taxon>
        <taxon>Hyphomicrobiales</taxon>
        <taxon>Pleomorphomonadaceae</taxon>
        <taxon>Oharaeibacter</taxon>
    </lineage>
</organism>
<feature type="transmembrane region" description="Helical" evidence="8">
    <location>
        <begin position="208"/>
        <end position="230"/>
    </location>
</feature>
<comment type="similarity">
    <text evidence="8">Belongs to the binding-protein-dependent transport system permease family.</text>
</comment>
<feature type="domain" description="ABC transmembrane type-1" evidence="10">
    <location>
        <begin position="75"/>
        <end position="282"/>
    </location>
</feature>
<feature type="transmembrane region" description="Helical" evidence="8">
    <location>
        <begin position="113"/>
        <end position="131"/>
    </location>
</feature>
<keyword evidence="7 8" id="KW-0472">Membrane</keyword>
<evidence type="ECO:0000313" key="12">
    <source>
        <dbReference type="Proteomes" id="UP000294547"/>
    </source>
</evidence>
<feature type="transmembrane region" description="Helical" evidence="8">
    <location>
        <begin position="164"/>
        <end position="187"/>
    </location>
</feature>
<dbReference type="FunFam" id="1.10.3720.10:FF:000088">
    <property type="entry name" value="Iron(III) ABC transporter, permease protein"/>
    <property type="match status" value="1"/>
</dbReference>
<feature type="transmembrane region" description="Helical" evidence="8">
    <location>
        <begin position="313"/>
        <end position="333"/>
    </location>
</feature>
<evidence type="ECO:0000313" key="11">
    <source>
        <dbReference type="EMBL" id="TDP85351.1"/>
    </source>
</evidence>
<protein>
    <submittedName>
        <fullName evidence="11">Iron(III) transport system permease protein</fullName>
    </submittedName>
</protein>
<proteinExistence type="inferred from homology"/>
<feature type="compositionally biased region" description="Low complexity" evidence="9">
    <location>
        <begin position="15"/>
        <end position="24"/>
    </location>
</feature>
<comment type="caution">
    <text evidence="11">The sequence shown here is derived from an EMBL/GenBank/DDBJ whole genome shotgun (WGS) entry which is preliminary data.</text>
</comment>
<dbReference type="GO" id="GO:0055085">
    <property type="term" value="P:transmembrane transport"/>
    <property type="evidence" value="ECO:0007669"/>
    <property type="project" value="InterPro"/>
</dbReference>
<keyword evidence="2 8" id="KW-0813">Transport</keyword>
<dbReference type="RefSeq" id="WP_126541204.1">
    <property type="nucleotide sequence ID" value="NZ_SNXY01000007.1"/>
</dbReference>
<evidence type="ECO:0000259" key="10">
    <source>
        <dbReference type="PROSITE" id="PS50928"/>
    </source>
</evidence>
<dbReference type="InterPro" id="IPR035906">
    <property type="entry name" value="MetI-like_sf"/>
</dbReference>
<dbReference type="SUPFAM" id="SSF161098">
    <property type="entry name" value="MetI-like"/>
    <property type="match status" value="2"/>
</dbReference>
<keyword evidence="12" id="KW-1185">Reference proteome</keyword>
<evidence type="ECO:0000256" key="9">
    <source>
        <dbReference type="SAM" id="MobiDB-lite"/>
    </source>
</evidence>
<comment type="subcellular location">
    <subcellularLocation>
        <location evidence="1">Cell inner membrane</location>
        <topology evidence="1">Multi-pass membrane protein</topology>
    </subcellularLocation>
    <subcellularLocation>
        <location evidence="8">Cell membrane</location>
        <topology evidence="8">Multi-pass membrane protein</topology>
    </subcellularLocation>
</comment>
<feature type="transmembrane region" description="Helical" evidence="8">
    <location>
        <begin position="353"/>
        <end position="377"/>
    </location>
</feature>
<keyword evidence="4" id="KW-0997">Cell inner membrane</keyword>
<dbReference type="CDD" id="cd06261">
    <property type="entry name" value="TM_PBP2"/>
    <property type="match status" value="2"/>
</dbReference>
<sequence length="593" mass="61641">MARGRPAASGSESVARAPGGRPPGARDASALPWLIASGLVVLAVLAPFGGLVFYALRGSGDLWPHLVGTILPQAIGTTALLLAGVGIAVSVMGVGLAWLVANYRFPGRRMLEWALLLPLAVPSYIVAYAYLDVLHPLGPVQSTLRMLLGISSPRGLWFPEIRSLGGAIFVLSFILYPYVYLPARALFLMQSPAMVEVARTLGRSRTAVFFKVALPLARPAVAIGASLALMEALNDIGASEFLGVRTLTVAIYTTWVTRSSIEGASQIALVMLALVMALVILERRGRRRQRYVARSARARTAVPTAIVGWRAPLATLVASLPIVIGFAVPASYLVYHAGLRVAEGGIPPALAGWVLNTVTAAAGATVVAIALGLLVAYTGRFARHAAAPVLVRLSGLGYAVPGTVLAAGMLMPFATLDNAIADAMRALTGARVGLVLSGLGVVLIAGYVIRFLGVATGGIEAGLAKISPSLDMAARSLGCRPARTVWRIHVPLIRPAIAAAALLVFVDCMKELALTLLLRPLGFETLATTVYAEAARGTYEDGSVAALMIVLVGLGPVILLARTSFRDGPAGARRRGASSTTAAAVTAGELPAV</sequence>
<keyword evidence="5 8" id="KW-0812">Transmembrane</keyword>
<feature type="transmembrane region" description="Helical" evidence="8">
    <location>
        <begin position="75"/>
        <end position="101"/>
    </location>
</feature>
<feature type="region of interest" description="Disordered" evidence="9">
    <location>
        <begin position="1"/>
        <end position="24"/>
    </location>
</feature>
<evidence type="ECO:0000256" key="7">
    <source>
        <dbReference type="ARBA" id="ARBA00023136"/>
    </source>
</evidence>
<feature type="transmembrane region" description="Helical" evidence="8">
    <location>
        <begin position="263"/>
        <end position="281"/>
    </location>
</feature>
<reference evidence="11 12" key="1">
    <citation type="submission" date="2019-03" db="EMBL/GenBank/DDBJ databases">
        <title>Genomic Encyclopedia of Type Strains, Phase IV (KMG-IV): sequencing the most valuable type-strain genomes for metagenomic binning, comparative biology and taxonomic classification.</title>
        <authorList>
            <person name="Goeker M."/>
        </authorList>
    </citation>
    <scope>NUCLEOTIDE SEQUENCE [LARGE SCALE GENOMIC DNA]</scope>
    <source>
        <strain evidence="11 12">DSM 102969</strain>
    </source>
</reference>
<feature type="transmembrane region" description="Helical" evidence="8">
    <location>
        <begin position="544"/>
        <end position="565"/>
    </location>
</feature>
<dbReference type="Proteomes" id="UP000294547">
    <property type="component" value="Unassembled WGS sequence"/>
</dbReference>
<evidence type="ECO:0000256" key="4">
    <source>
        <dbReference type="ARBA" id="ARBA00022519"/>
    </source>
</evidence>
<dbReference type="InterPro" id="IPR000515">
    <property type="entry name" value="MetI-like"/>
</dbReference>
<evidence type="ECO:0000256" key="1">
    <source>
        <dbReference type="ARBA" id="ARBA00004429"/>
    </source>
</evidence>
<feature type="transmembrane region" description="Helical" evidence="8">
    <location>
        <begin position="434"/>
        <end position="463"/>
    </location>
</feature>
<feature type="transmembrane region" description="Helical" evidence="8">
    <location>
        <begin position="484"/>
        <end position="506"/>
    </location>
</feature>
<dbReference type="Gene3D" id="1.10.3720.10">
    <property type="entry name" value="MetI-like"/>
    <property type="match status" value="2"/>
</dbReference>
<evidence type="ECO:0000256" key="6">
    <source>
        <dbReference type="ARBA" id="ARBA00022989"/>
    </source>
</evidence>
<accession>A0A4R6RG09</accession>
<dbReference type="OrthoDB" id="9790211at2"/>
<keyword evidence="6 8" id="KW-1133">Transmembrane helix</keyword>
<name>A0A4R6RG09_9HYPH</name>